<evidence type="ECO:0000313" key="2">
    <source>
        <dbReference type="EMBL" id="GAC13781.1"/>
    </source>
</evidence>
<proteinExistence type="predicted"/>
<accession>K6XQ36</accession>
<dbReference type="NCBIfam" id="TIGR02532">
    <property type="entry name" value="IV_pilin_GFxxxE"/>
    <property type="match status" value="1"/>
</dbReference>
<dbReference type="Proteomes" id="UP000006334">
    <property type="component" value="Unassembled WGS sequence"/>
</dbReference>
<dbReference type="STRING" id="1127673.GLIP_1140"/>
<protein>
    <submittedName>
        <fullName evidence="2">MSHA pilin protein MshD</fullName>
    </submittedName>
</protein>
<keyword evidence="3" id="KW-1185">Reference proteome</keyword>
<dbReference type="PROSITE" id="PS00409">
    <property type="entry name" value="PROKAR_NTER_METHYL"/>
    <property type="match status" value="1"/>
</dbReference>
<dbReference type="AlphaFoldDB" id="K6XQ36"/>
<dbReference type="EMBL" id="BAEN01000022">
    <property type="protein sequence ID" value="GAC13781.1"/>
    <property type="molecule type" value="Genomic_DNA"/>
</dbReference>
<keyword evidence="1" id="KW-0472">Membrane</keyword>
<gene>
    <name evidence="2" type="primary">mshD</name>
    <name evidence="2" type="ORF">GLIP_1140</name>
</gene>
<reference evidence="2 3" key="1">
    <citation type="journal article" date="2017" name="Antonie Van Leeuwenhoek">
        <title>Rhizobium rhizosphaerae sp. nov., a novel species isolated from rice rhizosphere.</title>
        <authorList>
            <person name="Zhao J.J."/>
            <person name="Zhang J."/>
            <person name="Zhang R.J."/>
            <person name="Zhang C.W."/>
            <person name="Yin H.Q."/>
            <person name="Zhang X.X."/>
        </authorList>
    </citation>
    <scope>NUCLEOTIDE SEQUENCE [LARGE SCALE GENOMIC DNA]</scope>
    <source>
        <strain evidence="2 3">E3</strain>
    </source>
</reference>
<feature type="transmembrane region" description="Helical" evidence="1">
    <location>
        <begin position="20"/>
        <end position="41"/>
    </location>
</feature>
<evidence type="ECO:0000256" key="1">
    <source>
        <dbReference type="SAM" id="Phobius"/>
    </source>
</evidence>
<name>K6XQ36_9ALTE</name>
<dbReference type="RefSeq" id="WP_008843598.1">
    <property type="nucleotide sequence ID" value="NZ_BAEN01000022.1"/>
</dbReference>
<organism evidence="2 3">
    <name type="scientific">Aliiglaciecola lipolytica E3</name>
    <dbReference type="NCBI Taxonomy" id="1127673"/>
    <lineage>
        <taxon>Bacteria</taxon>
        <taxon>Pseudomonadati</taxon>
        <taxon>Pseudomonadota</taxon>
        <taxon>Gammaproteobacteria</taxon>
        <taxon>Alteromonadales</taxon>
        <taxon>Alteromonadaceae</taxon>
        <taxon>Aliiglaciecola</taxon>
    </lineage>
</organism>
<sequence length="204" mass="22134">MPVINHNQLTVQRGFTLIELIVGIVIFAIALTFVTSLIVPLSGKSVDPIMQVRATELANTFIKEITAKAYDENSLGNRRCNDDLNNDGDYDDAGEIACTASNNLGPDASETRTASLSNFDDVDDYNGLQQGRGYTDSVIRNSLGEELIIDGQNLYAGFSVSITVTYDGDLNGTSDSNQSSKLILVNVVTPSDETLQFSAYRSNY</sequence>
<dbReference type="eggNOG" id="COG4967">
    <property type="taxonomic scope" value="Bacteria"/>
</dbReference>
<keyword evidence="1" id="KW-1133">Transmembrane helix</keyword>
<dbReference type="Pfam" id="PF07963">
    <property type="entry name" value="N_methyl"/>
    <property type="match status" value="1"/>
</dbReference>
<evidence type="ECO:0000313" key="3">
    <source>
        <dbReference type="Proteomes" id="UP000006334"/>
    </source>
</evidence>
<comment type="caution">
    <text evidence="2">The sequence shown here is derived from an EMBL/GenBank/DDBJ whole genome shotgun (WGS) entry which is preliminary data.</text>
</comment>
<keyword evidence="1" id="KW-0812">Transmembrane</keyword>
<dbReference type="InterPro" id="IPR012902">
    <property type="entry name" value="N_methyl_site"/>
</dbReference>